<evidence type="ECO:0000313" key="3">
    <source>
        <dbReference type="Proteomes" id="UP001189429"/>
    </source>
</evidence>
<accession>A0ABN9TTA7</accession>
<keyword evidence="3" id="KW-1185">Reference proteome</keyword>
<name>A0ABN9TTA7_9DINO</name>
<dbReference type="EMBL" id="CAUYUJ010015060">
    <property type="protein sequence ID" value="CAK0849444.1"/>
    <property type="molecule type" value="Genomic_DNA"/>
</dbReference>
<feature type="compositionally biased region" description="Low complexity" evidence="1">
    <location>
        <begin position="430"/>
        <end position="441"/>
    </location>
</feature>
<organism evidence="2 3">
    <name type="scientific">Prorocentrum cordatum</name>
    <dbReference type="NCBI Taxonomy" id="2364126"/>
    <lineage>
        <taxon>Eukaryota</taxon>
        <taxon>Sar</taxon>
        <taxon>Alveolata</taxon>
        <taxon>Dinophyceae</taxon>
        <taxon>Prorocentrales</taxon>
        <taxon>Prorocentraceae</taxon>
        <taxon>Prorocentrum</taxon>
    </lineage>
</organism>
<feature type="compositionally biased region" description="Basic and acidic residues" evidence="1">
    <location>
        <begin position="386"/>
        <end position="402"/>
    </location>
</feature>
<dbReference type="Proteomes" id="UP001189429">
    <property type="component" value="Unassembled WGS sequence"/>
</dbReference>
<feature type="non-terminal residue" evidence="2">
    <location>
        <position position="473"/>
    </location>
</feature>
<reference evidence="2" key="1">
    <citation type="submission" date="2023-10" db="EMBL/GenBank/DDBJ databases">
        <authorList>
            <person name="Chen Y."/>
            <person name="Shah S."/>
            <person name="Dougan E. K."/>
            <person name="Thang M."/>
            <person name="Chan C."/>
        </authorList>
    </citation>
    <scope>NUCLEOTIDE SEQUENCE [LARGE SCALE GENOMIC DNA]</scope>
</reference>
<evidence type="ECO:0000313" key="2">
    <source>
        <dbReference type="EMBL" id="CAK0849444.1"/>
    </source>
</evidence>
<gene>
    <name evidence="2" type="ORF">PCOR1329_LOCUS42127</name>
</gene>
<protein>
    <submittedName>
        <fullName evidence="2">Uncharacterized protein</fullName>
    </submittedName>
</protein>
<comment type="caution">
    <text evidence="2">The sequence shown here is derived from an EMBL/GenBank/DDBJ whole genome shotgun (WGS) entry which is preliminary data.</text>
</comment>
<evidence type="ECO:0000256" key="1">
    <source>
        <dbReference type="SAM" id="MobiDB-lite"/>
    </source>
</evidence>
<sequence>MAQKRSRCKGSDELEAALINHFKEADELDYPHGLADDCDPDVLSEWEDMLLDVRRAMCPHMAISQSKAIQLFEKVLEENGAAWALGDEEKDWTTSMAKMLRAMLGHVQQAVLKNMKREGRYPDSCAWVQPFVEQMKKLDAAKEPTYTYSVDMVTRRAHRLDQSIANPAPEYAMPLQDDPLAADHDEVIAKFRGGASAVIAGFVYKTIREWKQLDNGGKCQKGSNIIVELVSGTSKFQLSKWTRNGSPEMGIWEFPKQGKKRMIVNFVPHAGMVGHEEMLEKQARLLAAGKTTKEEIEVIKRAFIKKFKDEQKETDTANVCPMRRPAAAAAKKTSSAAKKPKQVVDQGLDDFDGDEDADELADVEGSQDDDQEDASEQADESAGMSNDEKSDHADGRGGKGDEAGTGSRGGKRHKLDSTTIADVKAGMLKRPAAPGTRAAAGDLPRGAADAGPGDVEMEISGSGGGLFGAMSSF</sequence>
<feature type="compositionally biased region" description="Low complexity" evidence="1">
    <location>
        <begin position="325"/>
        <end position="337"/>
    </location>
</feature>
<feature type="region of interest" description="Disordered" evidence="1">
    <location>
        <begin position="311"/>
        <end position="473"/>
    </location>
</feature>
<proteinExistence type="predicted"/>
<feature type="compositionally biased region" description="Acidic residues" evidence="1">
    <location>
        <begin position="347"/>
        <end position="379"/>
    </location>
</feature>